<proteinExistence type="predicted"/>
<accession>A0A8T4LDL7</accession>
<evidence type="ECO:0000259" key="2">
    <source>
        <dbReference type="Pfam" id="PF00535"/>
    </source>
</evidence>
<dbReference type="SUPFAM" id="SSF53448">
    <property type="entry name" value="Nucleotide-diphospho-sugar transferases"/>
    <property type="match status" value="1"/>
</dbReference>
<dbReference type="CDD" id="cd00761">
    <property type="entry name" value="Glyco_tranf_GTA_type"/>
    <property type="match status" value="1"/>
</dbReference>
<gene>
    <name evidence="3" type="ORF">J4215_02270</name>
</gene>
<dbReference type="InterPro" id="IPR001173">
    <property type="entry name" value="Glyco_trans_2-like"/>
</dbReference>
<sequence>MPRLKKNPDFGASIVIATLNNAKTLRKTLYNLLNQDFSGDYEIIVVNDGSTDETRNMMHFEFANQTKIRFIDFQKNQGVCKSRNAGIRFARFPLVINMDHDCIAEKDWLSKMVAGFDSPEVGVVSAYDYYGGTSTGFRKELLDQVGGYDEEYRYYREDTDLSFKIMELGYKFKLVKAGYLHDHEMVKPNGLINFLKHVWQRLVYHQNDVLLYKKHPSSVCKEFLNIKWGFWIDPWFDFAVATGLWQKKGKFELSSPRGITFLKNSTPLHTILIILGGIAYVIAVKSSRLVGSIRFGKLLL</sequence>
<dbReference type="InterPro" id="IPR050834">
    <property type="entry name" value="Glycosyltransf_2"/>
</dbReference>
<dbReference type="Pfam" id="PF00535">
    <property type="entry name" value="Glycos_transf_2"/>
    <property type="match status" value="1"/>
</dbReference>
<comment type="caution">
    <text evidence="3">The sequence shown here is derived from an EMBL/GenBank/DDBJ whole genome shotgun (WGS) entry which is preliminary data.</text>
</comment>
<evidence type="ECO:0000313" key="4">
    <source>
        <dbReference type="Proteomes" id="UP000675968"/>
    </source>
</evidence>
<dbReference type="Proteomes" id="UP000675968">
    <property type="component" value="Unassembled WGS sequence"/>
</dbReference>
<dbReference type="PANTHER" id="PTHR43685">
    <property type="entry name" value="GLYCOSYLTRANSFERASE"/>
    <property type="match status" value="1"/>
</dbReference>
<dbReference type="AlphaFoldDB" id="A0A8T4LDL7"/>
<evidence type="ECO:0000313" key="3">
    <source>
        <dbReference type="EMBL" id="MBS3061385.1"/>
    </source>
</evidence>
<dbReference type="PANTHER" id="PTHR43685:SF3">
    <property type="entry name" value="SLR2126 PROTEIN"/>
    <property type="match status" value="1"/>
</dbReference>
<dbReference type="InterPro" id="IPR029044">
    <property type="entry name" value="Nucleotide-diphossugar_trans"/>
</dbReference>
<organism evidence="3 4">
    <name type="scientific">Candidatus Iainarchaeum sp</name>
    <dbReference type="NCBI Taxonomy" id="3101447"/>
    <lineage>
        <taxon>Archaea</taxon>
        <taxon>Candidatus Iainarchaeota</taxon>
        <taxon>Candidatus Iainarchaeia</taxon>
        <taxon>Candidatus Iainarchaeales</taxon>
        <taxon>Candidatus Iainarchaeaceae</taxon>
        <taxon>Candidatus Iainarchaeum</taxon>
    </lineage>
</organism>
<keyword evidence="1" id="KW-1133">Transmembrane helix</keyword>
<feature type="domain" description="Glycosyltransferase 2-like" evidence="2">
    <location>
        <begin position="13"/>
        <end position="158"/>
    </location>
</feature>
<feature type="transmembrane region" description="Helical" evidence="1">
    <location>
        <begin position="266"/>
        <end position="284"/>
    </location>
</feature>
<dbReference type="Gene3D" id="3.90.550.10">
    <property type="entry name" value="Spore Coat Polysaccharide Biosynthesis Protein SpsA, Chain A"/>
    <property type="match status" value="1"/>
</dbReference>
<evidence type="ECO:0000256" key="1">
    <source>
        <dbReference type="SAM" id="Phobius"/>
    </source>
</evidence>
<keyword evidence="1" id="KW-0472">Membrane</keyword>
<dbReference type="EMBL" id="JAGVWC010000009">
    <property type="protein sequence ID" value="MBS3061385.1"/>
    <property type="molecule type" value="Genomic_DNA"/>
</dbReference>
<reference evidence="3" key="2">
    <citation type="submission" date="2021-05" db="EMBL/GenBank/DDBJ databases">
        <title>Protein family content uncovers lineage relationships and bacterial pathway maintenance mechanisms in DPANN archaea.</title>
        <authorList>
            <person name="Castelle C.J."/>
            <person name="Meheust R."/>
            <person name="Jaffe A.L."/>
            <person name="Seitz K."/>
            <person name="Gong X."/>
            <person name="Baker B.J."/>
            <person name="Banfield J.F."/>
        </authorList>
    </citation>
    <scope>NUCLEOTIDE SEQUENCE</scope>
    <source>
        <strain evidence="3">RIFCSPLOWO2_01_FULL_AR10_48_17</strain>
    </source>
</reference>
<protein>
    <submittedName>
        <fullName evidence="3">Glycosyltransferase family 2 protein</fullName>
    </submittedName>
</protein>
<reference evidence="3" key="1">
    <citation type="submission" date="2021-03" db="EMBL/GenBank/DDBJ databases">
        <authorList>
            <person name="Jaffe A."/>
        </authorList>
    </citation>
    <scope>NUCLEOTIDE SEQUENCE</scope>
    <source>
        <strain evidence="3">RIFCSPLOWO2_01_FULL_AR10_48_17</strain>
    </source>
</reference>
<keyword evidence="1" id="KW-0812">Transmembrane</keyword>
<name>A0A8T4LDL7_9ARCH</name>